<organism evidence="13 14">
    <name type="scientific">Lyticum sinuosum</name>
    <dbReference type="NCBI Taxonomy" id="1332059"/>
    <lineage>
        <taxon>Bacteria</taxon>
        <taxon>Pseudomonadati</taxon>
        <taxon>Pseudomonadota</taxon>
        <taxon>Alphaproteobacteria</taxon>
        <taxon>Rickettsiales</taxon>
        <taxon>Lyticum</taxon>
    </lineage>
</organism>
<feature type="site" description="Interaction with DNA" evidence="10">
    <location>
        <position position="141"/>
    </location>
</feature>
<dbReference type="Gene3D" id="1.10.290.10">
    <property type="entry name" value="Topoisomerase I, domain 4"/>
    <property type="match status" value="1"/>
</dbReference>
<evidence type="ECO:0000256" key="2">
    <source>
        <dbReference type="ARBA" id="ARBA00009446"/>
    </source>
</evidence>
<dbReference type="InterPro" id="IPR028612">
    <property type="entry name" value="Topoisom_1_IA"/>
</dbReference>
<reference evidence="13" key="1">
    <citation type="submission" date="2023-02" db="EMBL/GenBank/DDBJ databases">
        <title>Host association and intracellularity evolved multiple times independently in the Rickettsiales.</title>
        <authorList>
            <person name="Castelli M."/>
            <person name="Nardi T."/>
            <person name="Gammuto L."/>
            <person name="Bellinzona G."/>
            <person name="Sabaneyeva E."/>
            <person name="Potekhin A."/>
            <person name="Serra V."/>
            <person name="Petroni G."/>
            <person name="Sassera D."/>
        </authorList>
    </citation>
    <scope>NUCLEOTIDE SEQUENCE</scope>
    <source>
        <strain evidence="13">USBL-36I1</strain>
    </source>
</reference>
<dbReference type="AlphaFoldDB" id="A0AAE4VLZ8"/>
<keyword evidence="5" id="KW-0862">Zinc</keyword>
<keyword evidence="14" id="KW-1185">Reference proteome</keyword>
<evidence type="ECO:0000256" key="6">
    <source>
        <dbReference type="ARBA" id="ARBA00022842"/>
    </source>
</evidence>
<dbReference type="InterPro" id="IPR005733">
    <property type="entry name" value="TopoI_bac-type"/>
</dbReference>
<dbReference type="PROSITE" id="PS50880">
    <property type="entry name" value="TOPRIM"/>
    <property type="match status" value="1"/>
</dbReference>
<dbReference type="SUPFAM" id="SSF57783">
    <property type="entry name" value="Zinc beta-ribbon"/>
    <property type="match status" value="1"/>
</dbReference>
<dbReference type="Pfam" id="PF01396">
    <property type="entry name" value="Zn_ribbon_Top1"/>
    <property type="match status" value="1"/>
</dbReference>
<sequence>MYLVIVESPSKAKTINKYLGKNYVVVSSYGHVRGIPSRKGAVECDKNFFIHYEIQQKSLKHINNILLYARKAEKIYLATDPDREGEAISWHISQIIISDTKEIFDKILRITFQEITKLAITKAILNPRNIDENLVYAQQTRQALDYLVGFGISPLLWVKLPGTVSAGRVQSPALRLICEREEERRKFIIEDYWTINANFNYKIPETSSSSTESFNSILIEFNNQEVTRILEEKEANLILKEVNKCQFFVSNIDYKITRKNPSPPFTTSTMIQYASNYLGFTSKKTAKIAQELYEGIEIKGERTGLITYMRTDSVHISSEAAFAALKLIEDQYGKDYAMNSPRKFSNKKNSQEAHEAIRPTRLDLLPNSLKEYLNDDQYQLYNAIWRRLVASQMQPAVLNSTIIIINAISSDRQKINNDSIAKFKTVGTIIDFPGYYIVMHDKNNEDQQNLPNIKLNDIVLPIDILIKKHQTKPPARYNEASLVKKMEDIGIGRPSTYSSIINILLDRRYASLDNKKRFIPDIKGEGLNAMLTSFFDRYFSYDFTANLEHKLDLIAKGENNYLNLLDEFWMNFSKDLESVSTISRNEIVSVIEKNLFNVLFMDNGKLCPKCSQDLHLKVTKFGWFIGCSGYPECDYSKNIEMTKNKENSEDNNNHNVILLKNISTSSDDVVQYPKYLSNYHQTNQPVYLQRGPYGLYIRVGEMKDKRGKNIAIPKNINLNDIDSDLACELASLPKKLGKIDNLDVIINYGKFGPYILYNKKYYSINESALKDEKYFWRISLEKAKEIISKKITSKNVYKKY</sequence>
<dbReference type="Pfam" id="PF01131">
    <property type="entry name" value="Topoisom_bac"/>
    <property type="match status" value="1"/>
</dbReference>
<proteinExistence type="inferred from homology"/>
<evidence type="ECO:0000256" key="8">
    <source>
        <dbReference type="ARBA" id="ARBA00023125"/>
    </source>
</evidence>
<dbReference type="GO" id="GO:0005694">
    <property type="term" value="C:chromosome"/>
    <property type="evidence" value="ECO:0007669"/>
    <property type="project" value="InterPro"/>
</dbReference>
<dbReference type="SUPFAM" id="SSF56712">
    <property type="entry name" value="Prokaryotic type I DNA topoisomerase"/>
    <property type="match status" value="1"/>
</dbReference>
<dbReference type="Gene3D" id="2.70.20.10">
    <property type="entry name" value="Topoisomerase I, domain 3"/>
    <property type="match status" value="1"/>
</dbReference>
<protein>
    <recommendedName>
        <fullName evidence="10">DNA topoisomerase 1</fullName>
        <ecNumber evidence="10">5.6.2.1</ecNumber>
    </recommendedName>
    <alternativeName>
        <fullName evidence="10">DNA topoisomerase I</fullName>
    </alternativeName>
</protein>
<dbReference type="InterPro" id="IPR013825">
    <property type="entry name" value="Topo_IA_cen_sub2"/>
</dbReference>
<name>A0AAE4VLZ8_9RICK</name>
<feature type="site" description="Interaction with DNA" evidence="10">
    <location>
        <position position="507"/>
    </location>
</feature>
<comment type="function">
    <text evidence="10">Releases the supercoiling and torsional tension of DNA, which is introduced during the DNA replication and transcription, by transiently cleaving and rejoining one strand of the DNA duplex. Introduces a single-strand break via transesterification at a target site in duplex DNA. The scissile phosphodiester is attacked by the catalytic tyrosine of the enzyme, resulting in the formation of a DNA-(5'-phosphotyrosyl)-enzyme intermediate and the expulsion of a 3'-OH DNA strand. The free DNA strand then undergoes passage around the unbroken strand, thus removing DNA supercoils. Finally, in the religation step, the DNA 3'-OH attacks the covalent intermediate to expel the active-site tyrosine and restore the DNA phosphodiester backbone.</text>
</comment>
<dbReference type="InterPro" id="IPR023406">
    <property type="entry name" value="Topo_IA_AS"/>
</dbReference>
<feature type="domain" description="Toprim" evidence="11">
    <location>
        <begin position="1"/>
        <end position="115"/>
    </location>
</feature>
<dbReference type="Gene3D" id="3.30.65.10">
    <property type="entry name" value="Bacterial Topoisomerase I, domain 1"/>
    <property type="match status" value="1"/>
</dbReference>
<dbReference type="Pfam" id="PF13368">
    <property type="entry name" value="Toprim_C_rpt"/>
    <property type="match status" value="1"/>
</dbReference>
<accession>A0AAE4VLZ8</accession>
<dbReference type="Gene3D" id="1.10.460.10">
    <property type="entry name" value="Topoisomerase I, domain 2"/>
    <property type="match status" value="1"/>
</dbReference>
<dbReference type="InterPro" id="IPR025589">
    <property type="entry name" value="Toprim_C_rpt"/>
</dbReference>
<keyword evidence="6" id="KW-0460">Magnesium</keyword>
<dbReference type="PANTHER" id="PTHR42785">
    <property type="entry name" value="DNA TOPOISOMERASE, TYPE IA, CORE"/>
    <property type="match status" value="1"/>
</dbReference>
<dbReference type="EMBL" id="JARGYU010000001">
    <property type="protein sequence ID" value="MDZ5761004.1"/>
    <property type="molecule type" value="Genomic_DNA"/>
</dbReference>
<dbReference type="CDD" id="cd00186">
    <property type="entry name" value="TOP1Ac"/>
    <property type="match status" value="1"/>
</dbReference>
<dbReference type="GO" id="GO:0006265">
    <property type="term" value="P:DNA topological change"/>
    <property type="evidence" value="ECO:0007669"/>
    <property type="project" value="UniProtKB-UniRule"/>
</dbReference>
<feature type="active site" description="O-(5'-phospho-DNA)-tyrosine intermediate" evidence="10">
    <location>
        <position position="308"/>
    </location>
</feature>
<dbReference type="InterPro" id="IPR023405">
    <property type="entry name" value="Topo_IA_core_domain"/>
</dbReference>
<dbReference type="GO" id="GO:0003677">
    <property type="term" value="F:DNA binding"/>
    <property type="evidence" value="ECO:0007669"/>
    <property type="project" value="UniProtKB-KW"/>
</dbReference>
<evidence type="ECO:0000256" key="5">
    <source>
        <dbReference type="ARBA" id="ARBA00022833"/>
    </source>
</evidence>
<comment type="caution">
    <text evidence="13">The sequence shown here is derived from an EMBL/GenBank/DDBJ whole genome shotgun (WGS) entry which is preliminary data.</text>
</comment>
<dbReference type="HAMAP" id="MF_00952">
    <property type="entry name" value="Topoisom_1_prok"/>
    <property type="match status" value="1"/>
</dbReference>
<dbReference type="GO" id="GO:0003917">
    <property type="term" value="F:DNA topoisomerase type I (single strand cut, ATP-independent) activity"/>
    <property type="evidence" value="ECO:0007669"/>
    <property type="project" value="UniProtKB-UniRule"/>
</dbReference>
<dbReference type="PRINTS" id="PR00417">
    <property type="entry name" value="PRTPISMRASEI"/>
</dbReference>
<evidence type="ECO:0000313" key="14">
    <source>
        <dbReference type="Proteomes" id="UP001289135"/>
    </source>
</evidence>
<dbReference type="InterPro" id="IPR000380">
    <property type="entry name" value="Topo_IA"/>
</dbReference>
<dbReference type="Gene3D" id="3.40.50.140">
    <property type="match status" value="1"/>
</dbReference>
<dbReference type="InterPro" id="IPR013497">
    <property type="entry name" value="Topo_IA_cen"/>
</dbReference>
<comment type="caution">
    <text evidence="10">Lacks conserved residue(s) required for the propagation of feature annotation.</text>
</comment>
<dbReference type="NCBIfam" id="TIGR01051">
    <property type="entry name" value="topA_bact"/>
    <property type="match status" value="1"/>
</dbReference>
<dbReference type="PROSITE" id="PS00396">
    <property type="entry name" value="TOPO_IA_1"/>
    <property type="match status" value="1"/>
</dbReference>
<feature type="region of interest" description="Interaction with DNA" evidence="10">
    <location>
        <begin position="165"/>
        <end position="170"/>
    </location>
</feature>
<feature type="site" description="Interaction with DNA" evidence="10">
    <location>
        <position position="310"/>
    </location>
</feature>
<dbReference type="Proteomes" id="UP001289135">
    <property type="component" value="Unassembled WGS sequence"/>
</dbReference>
<feature type="domain" description="Topo IA-type catalytic" evidence="12">
    <location>
        <begin position="131"/>
        <end position="576"/>
    </location>
</feature>
<evidence type="ECO:0000313" key="13">
    <source>
        <dbReference type="EMBL" id="MDZ5761004.1"/>
    </source>
</evidence>
<dbReference type="InterPro" id="IPR013826">
    <property type="entry name" value="Topo_IA_cen_sub3"/>
</dbReference>
<dbReference type="RefSeq" id="WP_322498436.1">
    <property type="nucleotide sequence ID" value="NZ_JARGYU010000001.1"/>
</dbReference>
<evidence type="ECO:0000259" key="11">
    <source>
        <dbReference type="PROSITE" id="PS50880"/>
    </source>
</evidence>
<dbReference type="PROSITE" id="PS52039">
    <property type="entry name" value="TOPO_IA_2"/>
    <property type="match status" value="1"/>
</dbReference>
<keyword evidence="3" id="KW-0479">Metal-binding</keyword>
<evidence type="ECO:0000256" key="3">
    <source>
        <dbReference type="ARBA" id="ARBA00022723"/>
    </source>
</evidence>
<dbReference type="InterPro" id="IPR003601">
    <property type="entry name" value="Topo_IA_2"/>
</dbReference>
<feature type="site" description="Interaction with DNA" evidence="10">
    <location>
        <position position="31"/>
    </location>
</feature>
<dbReference type="Pfam" id="PF01751">
    <property type="entry name" value="Toprim"/>
    <property type="match status" value="1"/>
</dbReference>
<dbReference type="SMART" id="SM00437">
    <property type="entry name" value="TOP1Ac"/>
    <property type="match status" value="1"/>
</dbReference>
<comment type="similarity">
    <text evidence="2 10">Belongs to the type IA topoisomerase family.</text>
</comment>
<comment type="catalytic activity">
    <reaction evidence="1 10">
        <text>ATP-independent breakage of single-stranded DNA, followed by passage and rejoining.</text>
        <dbReference type="EC" id="5.6.2.1"/>
    </reaction>
</comment>
<dbReference type="InterPro" id="IPR013824">
    <property type="entry name" value="Topo_IA_cen_sub1"/>
</dbReference>
<keyword evidence="8 10" id="KW-0238">DNA-binding</keyword>
<evidence type="ECO:0000256" key="4">
    <source>
        <dbReference type="ARBA" id="ARBA00022771"/>
    </source>
</evidence>
<comment type="subunit">
    <text evidence="10">Monomer.</text>
</comment>
<dbReference type="SMART" id="SM00493">
    <property type="entry name" value="TOPRIM"/>
    <property type="match status" value="1"/>
</dbReference>
<dbReference type="GO" id="GO:0008270">
    <property type="term" value="F:zinc ion binding"/>
    <property type="evidence" value="ECO:0007669"/>
    <property type="project" value="UniProtKB-KW"/>
</dbReference>
<keyword evidence="9 10" id="KW-0413">Isomerase</keyword>
<evidence type="ECO:0000256" key="1">
    <source>
        <dbReference type="ARBA" id="ARBA00000213"/>
    </source>
</evidence>
<dbReference type="InterPro" id="IPR006171">
    <property type="entry name" value="TOPRIM_dom"/>
</dbReference>
<gene>
    <name evidence="10" type="primary">topA</name>
    <name evidence="13" type="ORF">Lyticum_00164</name>
</gene>
<dbReference type="InterPro" id="IPR013498">
    <property type="entry name" value="Topo_IA_Znf"/>
</dbReference>
<keyword evidence="7 10" id="KW-0799">Topoisomerase</keyword>
<keyword evidence="4" id="KW-0863">Zinc-finger</keyword>
<feature type="site" description="Interaction with DNA" evidence="10">
    <location>
        <position position="157"/>
    </location>
</feature>
<dbReference type="PANTHER" id="PTHR42785:SF1">
    <property type="entry name" value="DNA TOPOISOMERASE"/>
    <property type="match status" value="1"/>
</dbReference>
<feature type="site" description="Interaction with DNA" evidence="10">
    <location>
        <position position="145"/>
    </location>
</feature>
<dbReference type="InterPro" id="IPR003602">
    <property type="entry name" value="Topo_IA_DNA-bd_dom"/>
</dbReference>
<evidence type="ECO:0000259" key="12">
    <source>
        <dbReference type="PROSITE" id="PS52039"/>
    </source>
</evidence>
<evidence type="ECO:0000256" key="9">
    <source>
        <dbReference type="ARBA" id="ARBA00023235"/>
    </source>
</evidence>
<dbReference type="SMART" id="SM00436">
    <property type="entry name" value="TOP1Bc"/>
    <property type="match status" value="1"/>
</dbReference>
<evidence type="ECO:0000256" key="7">
    <source>
        <dbReference type="ARBA" id="ARBA00023029"/>
    </source>
</evidence>
<dbReference type="EC" id="5.6.2.1" evidence="10"/>
<evidence type="ECO:0000256" key="10">
    <source>
        <dbReference type="HAMAP-Rule" id="MF_00952"/>
    </source>
</evidence>